<feature type="domain" description="PRMT5 oligomerisation" evidence="1">
    <location>
        <begin position="165"/>
        <end position="314"/>
    </location>
</feature>
<dbReference type="PANTHER" id="PTHR11006">
    <property type="entry name" value="PROTEIN ARGININE N-METHYLTRANSFERASE"/>
    <property type="match status" value="1"/>
</dbReference>
<keyword evidence="2" id="KW-0808">Transferase</keyword>
<dbReference type="RefSeq" id="WP_193915173.1">
    <property type="nucleotide sequence ID" value="NZ_JADEXS020000001.1"/>
</dbReference>
<dbReference type="Pfam" id="PF17286">
    <property type="entry name" value="PRMT5_C"/>
    <property type="match status" value="1"/>
</dbReference>
<reference evidence="2" key="1">
    <citation type="submission" date="2020-10" db="EMBL/GenBank/DDBJ databases">
        <authorList>
            <person name="Castelo-Branco R."/>
            <person name="Eusebio N."/>
            <person name="Adriana R."/>
            <person name="Vieira A."/>
            <person name="Brugerolle De Fraissinette N."/>
            <person name="Rezende De Castro R."/>
            <person name="Schneider M.P."/>
            <person name="Vasconcelos V."/>
            <person name="Leao P.N."/>
        </authorList>
    </citation>
    <scope>NUCLEOTIDE SEQUENCE</scope>
    <source>
        <strain evidence="2">LEGE 12446</strain>
    </source>
</reference>
<proteinExistence type="predicted"/>
<keyword evidence="2" id="KW-0689">Ribosomal protein</keyword>
<name>A0A8J6ZJI5_DESMC</name>
<protein>
    <submittedName>
        <fullName evidence="2">50S ribosomal protein L11 methyltransferase</fullName>
    </submittedName>
</protein>
<keyword evidence="3" id="KW-1185">Reference proteome</keyword>
<keyword evidence="2" id="KW-0489">Methyltransferase</keyword>
<sequence>MTLNTSLLSNYQSEEVWLPFSESILEWDIDFHELMLGDRIRMVAYKNAIKEVVKPGMVVLDLGTGTGILGLWALQAGAKHLYAIDVNKDILAIASQNFEQNGFSGKFDVFHGMSYDINLPTRVDLIISEIMGNIADNEDFVPILTDAYNRFLKKSGIMLPSRVCSQLVPINSPKAHQQVQSKKVKRINANYSIEKLLQRLATKSPFDTYYDVIIPDTSYLSTPQVAKEFNMDGNDQAVYETTLNFTVEVDGIFTGFKGSFAASLSDSVTLDISGSDIASHTTSDSWKHCYLPVQTPVEVKHGDEIYLVFRRSYPQQRDSLFRQCYKWNGTIKRHGKIINAFYQSMES</sequence>
<evidence type="ECO:0000313" key="2">
    <source>
        <dbReference type="EMBL" id="MBE9022475.1"/>
    </source>
</evidence>
<evidence type="ECO:0000259" key="1">
    <source>
        <dbReference type="Pfam" id="PF17286"/>
    </source>
</evidence>
<accession>A0A8J6ZJI5</accession>
<dbReference type="GO" id="GO:0042054">
    <property type="term" value="F:histone methyltransferase activity"/>
    <property type="evidence" value="ECO:0007669"/>
    <property type="project" value="TreeGrafter"/>
</dbReference>
<dbReference type="PROSITE" id="PS51678">
    <property type="entry name" value="SAM_MT_PRMT"/>
    <property type="match status" value="1"/>
</dbReference>
<dbReference type="Proteomes" id="UP000622533">
    <property type="component" value="Unassembled WGS sequence"/>
</dbReference>
<keyword evidence="2" id="KW-0687">Ribonucleoprotein</keyword>
<organism evidence="2 3">
    <name type="scientific">Desmonostoc muscorum LEGE 12446</name>
    <dbReference type="NCBI Taxonomy" id="1828758"/>
    <lineage>
        <taxon>Bacteria</taxon>
        <taxon>Bacillati</taxon>
        <taxon>Cyanobacteriota</taxon>
        <taxon>Cyanophyceae</taxon>
        <taxon>Nostocales</taxon>
        <taxon>Nostocaceae</taxon>
        <taxon>Desmonostoc</taxon>
    </lineage>
</organism>
<dbReference type="EMBL" id="JADEXS010000082">
    <property type="protein sequence ID" value="MBE9022475.1"/>
    <property type="molecule type" value="Genomic_DNA"/>
</dbReference>
<dbReference type="PANTHER" id="PTHR11006:SF4">
    <property type="entry name" value="PROTEIN ARGININE N-METHYLTRANSFERASE 7"/>
    <property type="match status" value="1"/>
</dbReference>
<dbReference type="AlphaFoldDB" id="A0A8J6ZJI5"/>
<dbReference type="InterPro" id="IPR025799">
    <property type="entry name" value="Arg_MeTrfase"/>
</dbReference>
<dbReference type="InterPro" id="IPR029063">
    <property type="entry name" value="SAM-dependent_MTases_sf"/>
</dbReference>
<dbReference type="SUPFAM" id="SSF53335">
    <property type="entry name" value="S-adenosyl-L-methionine-dependent methyltransferases"/>
    <property type="match status" value="1"/>
</dbReference>
<dbReference type="GO" id="GO:0032259">
    <property type="term" value="P:methylation"/>
    <property type="evidence" value="ECO:0007669"/>
    <property type="project" value="UniProtKB-KW"/>
</dbReference>
<dbReference type="InterPro" id="IPR035248">
    <property type="entry name" value="PRMT5_C"/>
</dbReference>
<comment type="caution">
    <text evidence="2">The sequence shown here is derived from an EMBL/GenBank/DDBJ whole genome shotgun (WGS) entry which is preliminary data.</text>
</comment>
<dbReference type="CDD" id="cd02440">
    <property type="entry name" value="AdoMet_MTases"/>
    <property type="match status" value="1"/>
</dbReference>
<gene>
    <name evidence="2" type="ORF">IQ276_08545</name>
</gene>
<dbReference type="Gene3D" id="3.40.50.150">
    <property type="entry name" value="Vaccinia Virus protein VP39"/>
    <property type="match status" value="1"/>
</dbReference>
<evidence type="ECO:0000313" key="3">
    <source>
        <dbReference type="Proteomes" id="UP000622533"/>
    </source>
</evidence>
<dbReference type="GO" id="GO:0005840">
    <property type="term" value="C:ribosome"/>
    <property type="evidence" value="ECO:0007669"/>
    <property type="project" value="UniProtKB-KW"/>
</dbReference>
<dbReference type="Pfam" id="PF06325">
    <property type="entry name" value="PrmA"/>
    <property type="match status" value="1"/>
</dbReference>
<dbReference type="GO" id="GO:0016274">
    <property type="term" value="F:protein-arginine N-methyltransferase activity"/>
    <property type="evidence" value="ECO:0007669"/>
    <property type="project" value="InterPro"/>
</dbReference>
<dbReference type="Gene3D" id="2.70.160.11">
    <property type="entry name" value="Hnrnp arginine n-methyltransferase1"/>
    <property type="match status" value="1"/>
</dbReference>